<feature type="transmembrane region" description="Helical" evidence="1">
    <location>
        <begin position="16"/>
        <end position="37"/>
    </location>
</feature>
<accession>A0A3G4ZTB2</accession>
<feature type="transmembrane region" description="Helical" evidence="1">
    <location>
        <begin position="188"/>
        <end position="211"/>
    </location>
</feature>
<evidence type="ECO:0000256" key="1">
    <source>
        <dbReference type="SAM" id="Phobius"/>
    </source>
</evidence>
<name>A0A3G4ZTB2_9VIRU</name>
<organism evidence="2">
    <name type="scientific">Edafosvirus sp</name>
    <dbReference type="NCBI Taxonomy" id="2487765"/>
    <lineage>
        <taxon>Viruses</taxon>
        <taxon>Varidnaviria</taxon>
        <taxon>Bamfordvirae</taxon>
        <taxon>Nucleocytoviricota</taxon>
        <taxon>Megaviricetes</taxon>
        <taxon>Imitervirales</taxon>
        <taxon>Mimiviridae</taxon>
        <taxon>Klosneuvirinae</taxon>
    </lineage>
</organism>
<dbReference type="EMBL" id="MK072070">
    <property type="protein sequence ID" value="AYV78117.1"/>
    <property type="molecule type" value="Genomic_DNA"/>
</dbReference>
<gene>
    <name evidence="2" type="ORF">Edafosvirus5_35</name>
</gene>
<proteinExistence type="predicted"/>
<keyword evidence="1" id="KW-0812">Transmembrane</keyword>
<reference evidence="2" key="1">
    <citation type="submission" date="2018-10" db="EMBL/GenBank/DDBJ databases">
        <title>Hidden diversity of soil giant viruses.</title>
        <authorList>
            <person name="Schulz F."/>
            <person name="Alteio L."/>
            <person name="Goudeau D."/>
            <person name="Ryan E.M."/>
            <person name="Malmstrom R.R."/>
            <person name="Blanchard J."/>
            <person name="Woyke T."/>
        </authorList>
    </citation>
    <scope>NUCLEOTIDE SEQUENCE</scope>
    <source>
        <strain evidence="2">EDV1</strain>
    </source>
</reference>
<keyword evidence="1" id="KW-1133">Transmembrane helix</keyword>
<sequence length="237" mass="26805">MEAKQEVVQQSNKKTLCGCTCILFLSILLIILGSVTISGQMDVWLNRQRADDVVLSSFVENELKIYNCGLLNATEQLAIPRYPKCGMIASKTPIVDISGNCYRLDQICTYDYLNKTTVIVQRGYYTIDKQNSYSTGTIQHICKDNDIKNINTCVNDFITQQKNIVNEIWYDIDLPYNHSIVPPMWPSYILIIFGIIGVLCYLPVVVCILWIMCCKKPNGQNNVYTPLDGAPLSNIQV</sequence>
<keyword evidence="1" id="KW-0472">Membrane</keyword>
<protein>
    <submittedName>
        <fullName evidence="2">Uncharacterized protein</fullName>
    </submittedName>
</protein>
<evidence type="ECO:0000313" key="2">
    <source>
        <dbReference type="EMBL" id="AYV78117.1"/>
    </source>
</evidence>